<dbReference type="Proteomes" id="UP001589747">
    <property type="component" value="Unassembled WGS sequence"/>
</dbReference>
<protein>
    <submittedName>
        <fullName evidence="4">Sulfatase</fullName>
    </submittedName>
</protein>
<proteinExistence type="predicted"/>
<accession>A0ABV5KS80</accession>
<dbReference type="SUPFAM" id="SSF53649">
    <property type="entry name" value="Alkaline phosphatase-like"/>
    <property type="match status" value="1"/>
</dbReference>
<dbReference type="Gene3D" id="3.40.720.10">
    <property type="entry name" value="Alkaline Phosphatase, subunit A"/>
    <property type="match status" value="1"/>
</dbReference>
<comment type="caution">
    <text evidence="4">The sequence shown here is derived from an EMBL/GenBank/DDBJ whole genome shotgun (WGS) entry which is preliminary data.</text>
</comment>
<evidence type="ECO:0000313" key="5">
    <source>
        <dbReference type="Proteomes" id="UP001589747"/>
    </source>
</evidence>
<keyword evidence="5" id="KW-1185">Reference proteome</keyword>
<name>A0ABV5KS80_9BACL</name>
<sequence>MRAVMIMFDSLNRHMLPNYGCDWVHAPNFERLSAAAVTFDSCYAGSLPCMPARRELHTGRYNFLHRSWGPLEPFDDSVIDVLRRRGVYTHLATDHPHYFEDGGATYHTRYNTWEFARGQEGDPWKGHVEDPNIPQSLSGPKIGSLWRQDWVNRPYLDTEEKQPLAVTFQHGIEFIETNRGQDQWFLQIEAFDPHEPFFTQQKYKDLYPHSYAGKHYDWPDYGRSANDDEANQHVTYEYSALLSMCDAYLGQVLDLFDRYGLWTDTMLIVNTDHGFLLGEHQWWGKNIQPLYNEVARLPLFVWDPRYGAKGTRSDALVQTIDIPATLIDFFGADRPKDMIGQSLAHAYRPEPGPVREAALFGLHGGHINITDGRYVYMRSPQSFTNGPLNEYTLMPTHMHNRFDVRELSDLRLREPFSFTKNCRTLEIRTQTYLNPYFHGTLLFDLERNPGQESVVDDPAVEARLIRIMAELMRQHDAPSEQYERVGIPSHGIVDEETLRQEKTLRRQQYNVDLSLEETWTDKGRAAFFAVKCLAPEAHRDALQAGFAAYLREQDVRDIDANTVLSWLDTLGDQSHQLVRALKMLV</sequence>
<organism evidence="4 5">
    <name type="scientific">Paenibacillus aurantiacus</name>
    <dbReference type="NCBI Taxonomy" id="1936118"/>
    <lineage>
        <taxon>Bacteria</taxon>
        <taxon>Bacillati</taxon>
        <taxon>Bacillota</taxon>
        <taxon>Bacilli</taxon>
        <taxon>Bacillales</taxon>
        <taxon>Paenibacillaceae</taxon>
        <taxon>Paenibacillus</taxon>
    </lineage>
</organism>
<dbReference type="Pfam" id="PF00884">
    <property type="entry name" value="Sulfatase"/>
    <property type="match status" value="1"/>
</dbReference>
<feature type="domain" description="Sulfatase N-terminal" evidence="3">
    <location>
        <begin position="4"/>
        <end position="331"/>
    </location>
</feature>
<keyword evidence="1" id="KW-0479">Metal-binding</keyword>
<evidence type="ECO:0000256" key="1">
    <source>
        <dbReference type="ARBA" id="ARBA00022723"/>
    </source>
</evidence>
<dbReference type="PANTHER" id="PTHR45953">
    <property type="entry name" value="IDURONATE 2-SULFATASE"/>
    <property type="match status" value="1"/>
</dbReference>
<dbReference type="InterPro" id="IPR000917">
    <property type="entry name" value="Sulfatase_N"/>
</dbReference>
<dbReference type="InterPro" id="IPR017850">
    <property type="entry name" value="Alkaline_phosphatase_core_sf"/>
</dbReference>
<dbReference type="RefSeq" id="WP_377497020.1">
    <property type="nucleotide sequence ID" value="NZ_JBHMDO010000033.1"/>
</dbReference>
<dbReference type="CDD" id="cd16148">
    <property type="entry name" value="sulfatase_like"/>
    <property type="match status" value="1"/>
</dbReference>
<dbReference type="EMBL" id="JBHMDO010000033">
    <property type="protein sequence ID" value="MFB9328070.1"/>
    <property type="molecule type" value="Genomic_DNA"/>
</dbReference>
<evidence type="ECO:0000313" key="4">
    <source>
        <dbReference type="EMBL" id="MFB9328070.1"/>
    </source>
</evidence>
<evidence type="ECO:0000256" key="2">
    <source>
        <dbReference type="ARBA" id="ARBA00022801"/>
    </source>
</evidence>
<dbReference type="PANTHER" id="PTHR45953:SF1">
    <property type="entry name" value="IDURONATE 2-SULFATASE"/>
    <property type="match status" value="1"/>
</dbReference>
<evidence type="ECO:0000259" key="3">
    <source>
        <dbReference type="Pfam" id="PF00884"/>
    </source>
</evidence>
<keyword evidence="2" id="KW-0378">Hydrolase</keyword>
<reference evidence="4 5" key="1">
    <citation type="submission" date="2024-09" db="EMBL/GenBank/DDBJ databases">
        <authorList>
            <person name="Sun Q."/>
            <person name="Mori K."/>
        </authorList>
    </citation>
    <scope>NUCLEOTIDE SEQUENCE [LARGE SCALE GENOMIC DNA]</scope>
    <source>
        <strain evidence="4 5">TISTR 2452</strain>
    </source>
</reference>
<gene>
    <name evidence="4" type="ORF">ACFFSY_19255</name>
</gene>